<feature type="compositionally biased region" description="Polar residues" evidence="1">
    <location>
        <begin position="22"/>
        <end position="45"/>
    </location>
</feature>
<dbReference type="InterPro" id="IPR001753">
    <property type="entry name" value="Enoyl-CoA_hydra/iso"/>
</dbReference>
<feature type="region of interest" description="Disordered" evidence="1">
    <location>
        <begin position="1"/>
        <end position="222"/>
    </location>
</feature>
<feature type="compositionally biased region" description="Basic and acidic residues" evidence="1">
    <location>
        <begin position="141"/>
        <end position="154"/>
    </location>
</feature>
<feature type="compositionally biased region" description="Basic and acidic residues" evidence="1">
    <location>
        <begin position="170"/>
        <end position="183"/>
    </location>
</feature>
<dbReference type="EMBL" id="CAJVCH010305007">
    <property type="protein sequence ID" value="CAG7785828.1"/>
    <property type="molecule type" value="Genomic_DNA"/>
</dbReference>
<feature type="compositionally biased region" description="Basic and acidic residues" evidence="1">
    <location>
        <begin position="111"/>
        <end position="123"/>
    </location>
</feature>
<reference evidence="2" key="1">
    <citation type="submission" date="2021-06" db="EMBL/GenBank/DDBJ databases">
        <authorList>
            <person name="Hodson N. C."/>
            <person name="Mongue J. A."/>
            <person name="Jaron S. K."/>
        </authorList>
    </citation>
    <scope>NUCLEOTIDE SEQUENCE</scope>
</reference>
<keyword evidence="3" id="KW-1185">Reference proteome</keyword>
<dbReference type="PANTHER" id="PTHR43684">
    <property type="match status" value="1"/>
</dbReference>
<organism evidence="2 3">
    <name type="scientific">Allacma fusca</name>
    <dbReference type="NCBI Taxonomy" id="39272"/>
    <lineage>
        <taxon>Eukaryota</taxon>
        <taxon>Metazoa</taxon>
        <taxon>Ecdysozoa</taxon>
        <taxon>Arthropoda</taxon>
        <taxon>Hexapoda</taxon>
        <taxon>Collembola</taxon>
        <taxon>Symphypleona</taxon>
        <taxon>Sminthuridae</taxon>
        <taxon>Allacma</taxon>
    </lineage>
</organism>
<dbReference type="Pfam" id="PF00378">
    <property type="entry name" value="ECH_1"/>
    <property type="match status" value="1"/>
</dbReference>
<dbReference type="OrthoDB" id="6357915at2759"/>
<feature type="compositionally biased region" description="Basic and acidic residues" evidence="1">
    <location>
        <begin position="56"/>
        <end position="66"/>
    </location>
</feature>
<evidence type="ECO:0000313" key="2">
    <source>
        <dbReference type="EMBL" id="CAG7785828.1"/>
    </source>
</evidence>
<dbReference type="AlphaFoldDB" id="A0A8J2KBT7"/>
<dbReference type="PANTHER" id="PTHR43684:SF13">
    <property type="entry name" value="CHROMODOMAIN Y-LIKE PROTEIN"/>
    <property type="match status" value="1"/>
</dbReference>
<gene>
    <name evidence="2" type="ORF">AFUS01_LOCUS24430</name>
</gene>
<sequence length="568" mass="62530">MEANGNSLDSESPTLAGEKPTSEQVTSNLKEPTESSTSCTLSDPETNGIPDETTSEETKHVTKSGEEGPSLNSENPERDTRDTGKSGVVIPAKAEYTKEEATADQSVEQVKTVKEEIVIKEELVITEGVVTQEGPDPEEGVVSKEELRKEDQTRAEQPPPNSENPPAPPDDPKLDNSMDDKNQSNEIMDSSAAVAAEESSSADTSTARKERKKRKTRSELDRLLMDEGTVKILMGPSARGSTQALTSKEEKLKALNKHREEAINQVRDSSKTKIFNKVSLRLKSKSRRLQQQEQRNAKKAKLSEPASKIIRRRSSSSNFNFSSRSPSPAHLGAPIQSSAEDTVQVRIHDSVGYITIDAEAITFNTQITSRLTAILNSLKVNEDVTVVQMTTTSDFIQGLDIQGIRSETDDSLRESMADSMIACLDSLLKTLINYPKLLVAGVSGDAVDFGVLILSYFDMVYASDKATFQTNYGKNGYLPECLQFFPKNRLTYAMLYTGRKLTATEGVTSGLVTEVLWPAKFQEELASRIRTITSASQEVLLRTKGEVNTKNSSKLELAKDLRSSWLRF</sequence>
<feature type="compositionally biased region" description="Low complexity" evidence="1">
    <location>
        <begin position="315"/>
        <end position="328"/>
    </location>
</feature>
<evidence type="ECO:0000313" key="3">
    <source>
        <dbReference type="Proteomes" id="UP000708208"/>
    </source>
</evidence>
<feature type="compositionally biased region" description="Basic and acidic residues" evidence="1">
    <location>
        <begin position="75"/>
        <end position="84"/>
    </location>
</feature>
<feature type="compositionally biased region" description="Polar residues" evidence="1">
    <location>
        <begin position="1"/>
        <end position="13"/>
    </location>
</feature>
<comment type="caution">
    <text evidence="2">The sequence shown here is derived from an EMBL/GenBank/DDBJ whole genome shotgun (WGS) entry which is preliminary data.</text>
</comment>
<dbReference type="Proteomes" id="UP000708208">
    <property type="component" value="Unassembled WGS sequence"/>
</dbReference>
<feature type="region of interest" description="Disordered" evidence="1">
    <location>
        <begin position="285"/>
        <end position="338"/>
    </location>
</feature>
<accession>A0A8J2KBT7</accession>
<protein>
    <submittedName>
        <fullName evidence="2">Uncharacterized protein</fullName>
    </submittedName>
</protein>
<name>A0A8J2KBT7_9HEXA</name>
<feature type="compositionally biased region" description="Low complexity" evidence="1">
    <location>
        <begin position="189"/>
        <end position="205"/>
    </location>
</feature>
<dbReference type="InterPro" id="IPR051053">
    <property type="entry name" value="ECH/Chromodomain_protein"/>
</dbReference>
<evidence type="ECO:0000256" key="1">
    <source>
        <dbReference type="SAM" id="MobiDB-lite"/>
    </source>
</evidence>
<proteinExistence type="predicted"/>
<feature type="compositionally biased region" description="Pro residues" evidence="1">
    <location>
        <begin position="157"/>
        <end position="169"/>
    </location>
</feature>
<dbReference type="CDD" id="cd06558">
    <property type="entry name" value="crotonase-like"/>
    <property type="match status" value="1"/>
</dbReference>